<dbReference type="EMBL" id="JAANBB010000001">
    <property type="protein sequence ID" value="KAF7558190.1"/>
    <property type="molecule type" value="Genomic_DNA"/>
</dbReference>
<name>A0A9P5HQH8_9HYPO</name>
<evidence type="ECO:0000256" key="3">
    <source>
        <dbReference type="SAM" id="MobiDB-lite"/>
    </source>
</evidence>
<keyword evidence="2" id="KW-0808">Transferase</keyword>
<dbReference type="SUPFAM" id="SSF53448">
    <property type="entry name" value="Nucleotide-diphospho-sugar transferases"/>
    <property type="match status" value="1"/>
</dbReference>
<evidence type="ECO:0008006" key="7">
    <source>
        <dbReference type="Google" id="ProtNLM"/>
    </source>
</evidence>
<dbReference type="InterPro" id="IPR051706">
    <property type="entry name" value="Glycosyltransferase_domain"/>
</dbReference>
<evidence type="ECO:0000313" key="5">
    <source>
        <dbReference type="EMBL" id="KAF7558190.1"/>
    </source>
</evidence>
<feature type="signal peptide" evidence="4">
    <location>
        <begin position="1"/>
        <end position="31"/>
    </location>
</feature>
<reference evidence="5" key="1">
    <citation type="submission" date="2020-03" db="EMBL/GenBank/DDBJ databases">
        <title>Draft Genome Sequence of Cylindrodendrum hubeiense.</title>
        <authorList>
            <person name="Buettner E."/>
            <person name="Kellner H."/>
        </authorList>
    </citation>
    <scope>NUCLEOTIDE SEQUENCE</scope>
    <source>
        <strain evidence="5">IHI 201604</strain>
    </source>
</reference>
<dbReference type="PANTHER" id="PTHR32385:SF23">
    <property type="entry name" value="NUCLEOTIDE-DIPHOSPHO-SUGAR TRANSFERASE"/>
    <property type="match status" value="1"/>
</dbReference>
<protein>
    <recommendedName>
        <fullName evidence="7">Glycosyltransferase family 32 protein</fullName>
    </recommendedName>
</protein>
<keyword evidence="6" id="KW-1185">Reference proteome</keyword>
<evidence type="ECO:0000313" key="6">
    <source>
        <dbReference type="Proteomes" id="UP000722485"/>
    </source>
</evidence>
<accession>A0A9P5HQH8</accession>
<dbReference type="Gene3D" id="3.90.550.20">
    <property type="match status" value="1"/>
</dbReference>
<dbReference type="PANTHER" id="PTHR32385">
    <property type="entry name" value="MANNOSYL PHOSPHORYLINOSITOL CERAMIDE SYNTHASE"/>
    <property type="match status" value="1"/>
</dbReference>
<dbReference type="OrthoDB" id="3647at2759"/>
<dbReference type="GO" id="GO:0051999">
    <property type="term" value="P:mannosyl-inositol phosphorylceramide biosynthetic process"/>
    <property type="evidence" value="ECO:0007669"/>
    <property type="project" value="TreeGrafter"/>
</dbReference>
<feature type="region of interest" description="Disordered" evidence="3">
    <location>
        <begin position="51"/>
        <end position="74"/>
    </location>
</feature>
<feature type="chain" id="PRO_5040413425" description="Glycosyltransferase family 32 protein" evidence="4">
    <location>
        <begin position="32"/>
        <end position="370"/>
    </location>
</feature>
<dbReference type="Proteomes" id="UP000722485">
    <property type="component" value="Unassembled WGS sequence"/>
</dbReference>
<evidence type="ECO:0000256" key="4">
    <source>
        <dbReference type="SAM" id="SignalP"/>
    </source>
</evidence>
<evidence type="ECO:0000256" key="1">
    <source>
        <dbReference type="ARBA" id="ARBA00009003"/>
    </source>
</evidence>
<keyword evidence="4" id="KW-0732">Signal</keyword>
<dbReference type="GO" id="GO:0016020">
    <property type="term" value="C:membrane"/>
    <property type="evidence" value="ECO:0007669"/>
    <property type="project" value="GOC"/>
</dbReference>
<proteinExistence type="inferred from homology"/>
<sequence length="370" mass="41212">MSRLPIFRARSLVILAWLCTAILVLIAASSAYDRSVRSSSPFIPASVANHGHSAPSGTCPPPSSTTPAPANAPGVARALSPAELLCRPAASSADVPKLLHQSWKTTQLPAKFQKWSDSCRQQHPDWEWVLWTDDDNLRLVKEHFPWLEETYLGLPGNIYRADLARNLYMYKFGGVYADLDTECLRSTPDGLEEYSIPFSGVNETTGDAEASAKIAIFGRMGTDMTYEQSIPNAWMASSPGHPFFLRPLEFAHDELEKSTSYLRQLLWKTPNAEHMTGPIALRKTIMAYRYSGAEDEVVLLPGRMVYPYNWKEHGDFLSVCSAEQETFNATVCKEKLEVKKKGSISITYWSHTHKGAGSDKHNIELISADK</sequence>
<comment type="caution">
    <text evidence="5">The sequence shown here is derived from an EMBL/GenBank/DDBJ whole genome shotgun (WGS) entry which is preliminary data.</text>
</comment>
<dbReference type="GO" id="GO:0000030">
    <property type="term" value="F:mannosyltransferase activity"/>
    <property type="evidence" value="ECO:0007669"/>
    <property type="project" value="TreeGrafter"/>
</dbReference>
<dbReference type="Pfam" id="PF04488">
    <property type="entry name" value="Gly_transf_sug"/>
    <property type="match status" value="1"/>
</dbReference>
<gene>
    <name evidence="5" type="ORF">G7Z17_g123</name>
</gene>
<dbReference type="AlphaFoldDB" id="A0A9P5HQH8"/>
<evidence type="ECO:0000256" key="2">
    <source>
        <dbReference type="ARBA" id="ARBA00022679"/>
    </source>
</evidence>
<comment type="similarity">
    <text evidence="1">Belongs to the glycosyltransferase 32 family.</text>
</comment>
<dbReference type="InterPro" id="IPR007577">
    <property type="entry name" value="GlycoTrfase_DXD_sugar-bd_CS"/>
</dbReference>
<organism evidence="5 6">
    <name type="scientific">Cylindrodendrum hubeiense</name>
    <dbReference type="NCBI Taxonomy" id="595255"/>
    <lineage>
        <taxon>Eukaryota</taxon>
        <taxon>Fungi</taxon>
        <taxon>Dikarya</taxon>
        <taxon>Ascomycota</taxon>
        <taxon>Pezizomycotina</taxon>
        <taxon>Sordariomycetes</taxon>
        <taxon>Hypocreomycetidae</taxon>
        <taxon>Hypocreales</taxon>
        <taxon>Nectriaceae</taxon>
        <taxon>Cylindrodendrum</taxon>
    </lineage>
</organism>
<dbReference type="InterPro" id="IPR029044">
    <property type="entry name" value="Nucleotide-diphossugar_trans"/>
</dbReference>